<sequence>MFQHQTSSNVECNPLVNQIINDLIWNFKEVNLCTVPAPTTFSSCKVSHNNRSYHCCMTTKISFDEITCFFFTSWFFP</sequence>
<reference evidence="1" key="1">
    <citation type="submission" date="2009-08" db="EMBL/GenBank/DDBJ databases">
        <authorList>
            <person name="Cheung F."/>
            <person name="Xiao Y."/>
            <person name="Chan A."/>
            <person name="Moskal W."/>
            <person name="Town C.D."/>
        </authorList>
    </citation>
    <scope>NUCLEOTIDE SEQUENCE</scope>
</reference>
<evidence type="ECO:0000313" key="1">
    <source>
        <dbReference type="EMBL" id="ACU24128.1"/>
    </source>
</evidence>
<name>C6TMI6_SOYBN</name>
<feature type="non-terminal residue" evidence="1">
    <location>
        <position position="77"/>
    </location>
</feature>
<proteinExistence type="evidence at transcript level"/>
<protein>
    <submittedName>
        <fullName evidence="1">Uncharacterized protein</fullName>
    </submittedName>
</protein>
<dbReference type="EMBL" id="BT098940">
    <property type="protein sequence ID" value="ACU24128.1"/>
    <property type="molecule type" value="mRNA"/>
</dbReference>
<accession>C6TMI6</accession>
<organism evidence="1">
    <name type="scientific">Glycine max</name>
    <name type="common">Soybean</name>
    <name type="synonym">Glycine hispida</name>
    <dbReference type="NCBI Taxonomy" id="3847"/>
    <lineage>
        <taxon>Eukaryota</taxon>
        <taxon>Viridiplantae</taxon>
        <taxon>Streptophyta</taxon>
        <taxon>Embryophyta</taxon>
        <taxon>Tracheophyta</taxon>
        <taxon>Spermatophyta</taxon>
        <taxon>Magnoliopsida</taxon>
        <taxon>eudicotyledons</taxon>
        <taxon>Gunneridae</taxon>
        <taxon>Pentapetalae</taxon>
        <taxon>rosids</taxon>
        <taxon>fabids</taxon>
        <taxon>Fabales</taxon>
        <taxon>Fabaceae</taxon>
        <taxon>Papilionoideae</taxon>
        <taxon>50 kb inversion clade</taxon>
        <taxon>NPAAA clade</taxon>
        <taxon>indigoferoid/millettioid clade</taxon>
        <taxon>Phaseoleae</taxon>
        <taxon>Glycine</taxon>
        <taxon>Glycine subgen. Soja</taxon>
    </lineage>
</organism>
<dbReference type="AlphaFoldDB" id="C6TMI6"/>